<evidence type="ECO:0000313" key="3">
    <source>
        <dbReference type="Proteomes" id="UP000515158"/>
    </source>
</evidence>
<dbReference type="OrthoDB" id="429813at2759"/>
<dbReference type="GeneID" id="117643612"/>
<name>A0A6P8YMT9_THRPL</name>
<keyword evidence="1" id="KW-0443">Lipid metabolism</keyword>
<dbReference type="Proteomes" id="UP000515158">
    <property type="component" value="Unplaced"/>
</dbReference>
<dbReference type="CDD" id="cd05236">
    <property type="entry name" value="FAR-N_SDR_e"/>
    <property type="match status" value="1"/>
</dbReference>
<dbReference type="InterPro" id="IPR013120">
    <property type="entry name" value="FAR_NAD-bd"/>
</dbReference>
<dbReference type="GO" id="GO:0005777">
    <property type="term" value="C:peroxisome"/>
    <property type="evidence" value="ECO:0007669"/>
    <property type="project" value="TreeGrafter"/>
</dbReference>
<dbReference type="Pfam" id="PF07993">
    <property type="entry name" value="NAD_binding_4"/>
    <property type="match status" value="1"/>
</dbReference>
<gene>
    <name evidence="4" type="primary">LOC117643612</name>
</gene>
<evidence type="ECO:0000256" key="1">
    <source>
        <dbReference type="RuleBase" id="RU363097"/>
    </source>
</evidence>
<dbReference type="AlphaFoldDB" id="A0A6P8YMT9"/>
<dbReference type="Gene3D" id="3.40.50.720">
    <property type="entry name" value="NAD(P)-binding Rossmann-like Domain"/>
    <property type="match status" value="1"/>
</dbReference>
<comment type="similarity">
    <text evidence="1">Belongs to the fatty acyl-CoA reductase family.</text>
</comment>
<feature type="domain" description="Thioester reductase (TE)" evidence="2">
    <location>
        <begin position="14"/>
        <end position="276"/>
    </location>
</feature>
<dbReference type="InParanoid" id="A0A6P8YMT9"/>
<dbReference type="GO" id="GO:0102965">
    <property type="term" value="F:alcohol-forming long-chain fatty acyl-CoA reductase activity"/>
    <property type="evidence" value="ECO:0007669"/>
    <property type="project" value="UniProtKB-EC"/>
</dbReference>
<keyword evidence="1" id="KW-0560">Oxidoreductase</keyword>
<dbReference type="InterPro" id="IPR026055">
    <property type="entry name" value="FAR"/>
</dbReference>
<dbReference type="PANTHER" id="PTHR11011:SF45">
    <property type="entry name" value="FATTY ACYL-COA REDUCTASE CG8306-RELATED"/>
    <property type="match status" value="1"/>
</dbReference>
<dbReference type="EC" id="1.2.1.84" evidence="1"/>
<dbReference type="PANTHER" id="PTHR11011">
    <property type="entry name" value="MALE STERILITY PROTEIN 2-RELATED"/>
    <property type="match status" value="1"/>
</dbReference>
<feature type="non-terminal residue" evidence="4">
    <location>
        <position position="284"/>
    </location>
</feature>
<dbReference type="RefSeq" id="XP_034238485.1">
    <property type="nucleotide sequence ID" value="XM_034382594.1"/>
</dbReference>
<dbReference type="GO" id="GO:0035336">
    <property type="term" value="P:long-chain fatty-acyl-CoA metabolic process"/>
    <property type="evidence" value="ECO:0007669"/>
    <property type="project" value="TreeGrafter"/>
</dbReference>
<comment type="catalytic activity">
    <reaction evidence="1">
        <text>a long-chain fatty acyl-CoA + 2 NADPH + 2 H(+) = a long-chain primary fatty alcohol + 2 NADP(+) + CoA</text>
        <dbReference type="Rhea" id="RHEA:52716"/>
        <dbReference type="ChEBI" id="CHEBI:15378"/>
        <dbReference type="ChEBI" id="CHEBI:57287"/>
        <dbReference type="ChEBI" id="CHEBI:57783"/>
        <dbReference type="ChEBI" id="CHEBI:58349"/>
        <dbReference type="ChEBI" id="CHEBI:77396"/>
        <dbReference type="ChEBI" id="CHEBI:83139"/>
        <dbReference type="EC" id="1.2.1.84"/>
    </reaction>
</comment>
<keyword evidence="3" id="KW-1185">Reference proteome</keyword>
<accession>A0A6P8YMT9</accession>
<reference evidence="4" key="1">
    <citation type="submission" date="2025-08" db="UniProtKB">
        <authorList>
            <consortium name="RefSeq"/>
        </authorList>
    </citation>
    <scope>IDENTIFICATION</scope>
    <source>
        <tissue evidence="4">Total insect</tissue>
    </source>
</reference>
<dbReference type="GO" id="GO:0080019">
    <property type="term" value="F:alcohol-forming very long-chain fatty acyl-CoA reductase activity"/>
    <property type="evidence" value="ECO:0007669"/>
    <property type="project" value="InterPro"/>
</dbReference>
<organism evidence="4">
    <name type="scientific">Thrips palmi</name>
    <name type="common">Melon thrips</name>
    <dbReference type="NCBI Taxonomy" id="161013"/>
    <lineage>
        <taxon>Eukaryota</taxon>
        <taxon>Metazoa</taxon>
        <taxon>Ecdysozoa</taxon>
        <taxon>Arthropoda</taxon>
        <taxon>Hexapoda</taxon>
        <taxon>Insecta</taxon>
        <taxon>Pterygota</taxon>
        <taxon>Neoptera</taxon>
        <taxon>Paraneoptera</taxon>
        <taxon>Thysanoptera</taxon>
        <taxon>Terebrantia</taxon>
        <taxon>Thripoidea</taxon>
        <taxon>Thripidae</taxon>
        <taxon>Thrips</taxon>
    </lineage>
</organism>
<dbReference type="InterPro" id="IPR036291">
    <property type="entry name" value="NAD(P)-bd_dom_sf"/>
</dbReference>
<protein>
    <recommendedName>
        <fullName evidence="1">Fatty acyl-CoA reductase</fullName>
        <ecNumber evidence="1">1.2.1.84</ecNumber>
    </recommendedName>
</protein>
<keyword evidence="1" id="KW-0444">Lipid biosynthesis</keyword>
<evidence type="ECO:0000313" key="4">
    <source>
        <dbReference type="RefSeq" id="XP_034238485.1"/>
    </source>
</evidence>
<dbReference type="KEGG" id="tpal:117643612"/>
<sequence>MEIPDFYRGRSVLLTGGTGFIGKALVEKLLRCCPEVERLYLLVRDKDGVSAEKRLSQLLALPVFAGCPIAKVTAVAGDVSVPGLGLSDEDRDVLVSHVSVVLHSAATIIFTEPLPLAVLLNVESVRHVVQLARAMKQLAAFVHVSTAYSNCNLPSVREEVYPPPADVHDMIRRAKEDPDGLERDATQLIGDRPNTYTFTKALAESLLVEEAADLPLAIVRPSIVGWAWRDPSPGYTDSANGMMGPLVLLAQGVVRSSLINVNCVVDLVPVDLVVNTVLAVAWHT</sequence>
<keyword evidence="1" id="KW-0521">NADP</keyword>
<dbReference type="SUPFAM" id="SSF51735">
    <property type="entry name" value="NAD(P)-binding Rossmann-fold domains"/>
    <property type="match status" value="1"/>
</dbReference>
<proteinExistence type="inferred from homology"/>
<evidence type="ECO:0000259" key="2">
    <source>
        <dbReference type="Pfam" id="PF07993"/>
    </source>
</evidence>
<comment type="function">
    <text evidence="1">Catalyzes the reduction of fatty acyl-CoA to fatty alcohols.</text>
</comment>